<dbReference type="SFLD" id="SFLDS00029">
    <property type="entry name" value="Radical_SAM"/>
    <property type="match status" value="1"/>
</dbReference>
<dbReference type="GO" id="GO:0046872">
    <property type="term" value="F:metal ion binding"/>
    <property type="evidence" value="ECO:0007669"/>
    <property type="project" value="UniProtKB-KW"/>
</dbReference>
<feature type="domain" description="B12-binding" evidence="6">
    <location>
        <begin position="24"/>
        <end position="164"/>
    </location>
</feature>
<dbReference type="InterPro" id="IPR051198">
    <property type="entry name" value="BchE-like"/>
</dbReference>
<dbReference type="CDD" id="cd01335">
    <property type="entry name" value="Radical_SAM"/>
    <property type="match status" value="1"/>
</dbReference>
<dbReference type="SFLD" id="SFLDG01082">
    <property type="entry name" value="B12-binding_domain_containing"/>
    <property type="match status" value="1"/>
</dbReference>
<evidence type="ECO:0000256" key="1">
    <source>
        <dbReference type="ARBA" id="ARBA00001966"/>
    </source>
</evidence>
<evidence type="ECO:0000256" key="5">
    <source>
        <dbReference type="ARBA" id="ARBA00023014"/>
    </source>
</evidence>
<dbReference type="PROSITE" id="PS51918">
    <property type="entry name" value="RADICAL_SAM"/>
    <property type="match status" value="1"/>
</dbReference>
<dbReference type="PANTHER" id="PTHR43409">
    <property type="entry name" value="ANAEROBIC MAGNESIUM-PROTOPORPHYRIN IX MONOMETHYL ESTER CYCLASE-RELATED"/>
    <property type="match status" value="1"/>
</dbReference>
<name>A0A075HJR0_9ARCH</name>
<dbReference type="Gene3D" id="3.80.30.20">
    <property type="entry name" value="tm_1862 like domain"/>
    <property type="match status" value="1"/>
</dbReference>
<proteinExistence type="predicted"/>
<keyword evidence="2" id="KW-0949">S-adenosyl-L-methionine</keyword>
<dbReference type="SUPFAM" id="SSF102114">
    <property type="entry name" value="Radical SAM enzymes"/>
    <property type="match status" value="1"/>
</dbReference>
<dbReference type="EMBL" id="KF901029">
    <property type="protein sequence ID" value="AIF15470.1"/>
    <property type="molecule type" value="Genomic_DNA"/>
</dbReference>
<keyword evidence="4" id="KW-0408">Iron</keyword>
<dbReference type="CDD" id="cd02068">
    <property type="entry name" value="radical_SAM_B12_BD"/>
    <property type="match status" value="1"/>
</dbReference>
<dbReference type="GO" id="GO:0003824">
    <property type="term" value="F:catalytic activity"/>
    <property type="evidence" value="ECO:0007669"/>
    <property type="project" value="InterPro"/>
</dbReference>
<evidence type="ECO:0000259" key="6">
    <source>
        <dbReference type="PROSITE" id="PS51332"/>
    </source>
</evidence>
<organism evidence="8">
    <name type="scientific">uncultured marine thaumarchaeote KM3_70_D07</name>
    <dbReference type="NCBI Taxonomy" id="1456252"/>
    <lineage>
        <taxon>Archaea</taxon>
        <taxon>Nitrososphaerota</taxon>
        <taxon>environmental samples</taxon>
    </lineage>
</organism>
<keyword evidence="5" id="KW-0411">Iron-sulfur</keyword>
<dbReference type="AlphaFoldDB" id="A0A075HJR0"/>
<comment type="cofactor">
    <cofactor evidence="1">
        <name>[4Fe-4S] cluster</name>
        <dbReference type="ChEBI" id="CHEBI:49883"/>
    </cofactor>
</comment>
<evidence type="ECO:0000256" key="3">
    <source>
        <dbReference type="ARBA" id="ARBA00022723"/>
    </source>
</evidence>
<dbReference type="GO" id="GO:0051539">
    <property type="term" value="F:4 iron, 4 sulfur cluster binding"/>
    <property type="evidence" value="ECO:0007669"/>
    <property type="project" value="UniProtKB-KW"/>
</dbReference>
<evidence type="ECO:0000256" key="2">
    <source>
        <dbReference type="ARBA" id="ARBA00022691"/>
    </source>
</evidence>
<dbReference type="SFLD" id="SFLDG01123">
    <property type="entry name" value="methyltransferase_(Class_B)"/>
    <property type="match status" value="1"/>
</dbReference>
<reference evidence="8" key="1">
    <citation type="journal article" date="2014" name="Genome Biol. Evol.">
        <title>Pangenome evidence for extensive interdomain horizontal transfer affecting lineage core and shell genes in uncultured planktonic thaumarchaeota and euryarchaeota.</title>
        <authorList>
            <person name="Deschamps P."/>
            <person name="Zivanovic Y."/>
            <person name="Moreira D."/>
            <person name="Rodriguez-Valera F."/>
            <person name="Lopez-Garcia P."/>
        </authorList>
    </citation>
    <scope>NUCLEOTIDE SEQUENCE</scope>
</reference>
<dbReference type="InterPro" id="IPR006158">
    <property type="entry name" value="Cobalamin-bd"/>
</dbReference>
<evidence type="ECO:0000259" key="7">
    <source>
        <dbReference type="PROSITE" id="PS51918"/>
    </source>
</evidence>
<dbReference type="InterPro" id="IPR023404">
    <property type="entry name" value="rSAM_horseshoe"/>
</dbReference>
<evidence type="ECO:0000313" key="8">
    <source>
        <dbReference type="EMBL" id="AIF15470.1"/>
    </source>
</evidence>
<dbReference type="InterPro" id="IPR006638">
    <property type="entry name" value="Elp3/MiaA/NifB-like_rSAM"/>
</dbReference>
<dbReference type="InterPro" id="IPR034466">
    <property type="entry name" value="Methyltransferase_Class_B"/>
</dbReference>
<dbReference type="GO" id="GO:0031419">
    <property type="term" value="F:cobalamin binding"/>
    <property type="evidence" value="ECO:0007669"/>
    <property type="project" value="InterPro"/>
</dbReference>
<dbReference type="SMART" id="SM00729">
    <property type="entry name" value="Elp3"/>
    <property type="match status" value="1"/>
</dbReference>
<dbReference type="Pfam" id="PF02310">
    <property type="entry name" value="B12-binding"/>
    <property type="match status" value="1"/>
</dbReference>
<keyword evidence="3" id="KW-0479">Metal-binding</keyword>
<dbReference type="PROSITE" id="PS51332">
    <property type="entry name" value="B12_BINDING"/>
    <property type="match status" value="1"/>
</dbReference>
<evidence type="ECO:0000256" key="4">
    <source>
        <dbReference type="ARBA" id="ARBA00023004"/>
    </source>
</evidence>
<dbReference type="Pfam" id="PF04055">
    <property type="entry name" value="Radical_SAM"/>
    <property type="match status" value="1"/>
</dbReference>
<sequence length="504" mass="56820">MTEQKAIADARLDILLINPGGRYKVYQKLAANLTAVEPPLWCRLIGGYARDRDFFVEIIDCEAENMETAAIAERVKASAPRLVGMVVFGHQPSASTQQMASASEKCQAIKEQNQDIPIIMVGGHVSALPERTLKEEAVDFVCKGEGPVTVVQLLDALKDDRTSGFEDVEGLVWMRDGEPVINPPAPLIEDLDCDLHGNVWDLLPMNQYRAHNWQCFGNLDERQPYASIYTSLGCPYKCVFCCINTPFDINRYRMRLPRAVVDEIALLHDTYGVKTFKITDEMFVLNNCHMNAICDLLIERDYDLNIWAYARVDTVRPEILDKLKRAGFRWLALGIESGSAHVRDGAEKAFSQDDIIAIVREIQKAGIYVIGNFIFGLPDDTLETMQQTYDLAVELNCEFINLYSAMAYPGSPLYAQAVSQNLALPENWSGFSQHSYDCQPLHTDHLSAVEVLGFRDQAFHDYFSNPHYLDMVTQAFGRSTRKHIEGMVRHPLKRKLLEELGAAE</sequence>
<protein>
    <submittedName>
        <fullName evidence="8">Fe-S oxidoreductase</fullName>
    </submittedName>
</protein>
<dbReference type="Gene3D" id="3.40.50.280">
    <property type="entry name" value="Cobalamin-binding domain"/>
    <property type="match status" value="1"/>
</dbReference>
<feature type="domain" description="Radical SAM core" evidence="7">
    <location>
        <begin position="220"/>
        <end position="441"/>
    </location>
</feature>
<accession>A0A075HJR0</accession>
<dbReference type="GO" id="GO:0005829">
    <property type="term" value="C:cytosol"/>
    <property type="evidence" value="ECO:0007669"/>
    <property type="project" value="TreeGrafter"/>
</dbReference>
<dbReference type="InterPro" id="IPR058240">
    <property type="entry name" value="rSAM_sf"/>
</dbReference>
<dbReference type="PANTHER" id="PTHR43409:SF16">
    <property type="entry name" value="SLR0320 PROTEIN"/>
    <property type="match status" value="1"/>
</dbReference>
<dbReference type="InterPro" id="IPR007197">
    <property type="entry name" value="rSAM"/>
</dbReference>